<reference evidence="9 11" key="2">
    <citation type="submission" date="2023-07" db="EMBL/GenBank/DDBJ databases">
        <title>Sequencing the genomes of 1000 actinobacteria strains.</title>
        <authorList>
            <person name="Klenk H.-P."/>
        </authorList>
    </citation>
    <scope>NUCLEOTIDE SEQUENCE [LARGE SCALE GENOMIC DNA]</scope>
    <source>
        <strain evidence="9 11">DSM 44724</strain>
    </source>
</reference>
<feature type="transmembrane region" description="Helical" evidence="6">
    <location>
        <begin position="297"/>
        <end position="317"/>
    </location>
</feature>
<keyword evidence="3 6" id="KW-0812">Transmembrane</keyword>
<evidence type="ECO:0000256" key="6">
    <source>
        <dbReference type="SAM" id="Phobius"/>
    </source>
</evidence>
<dbReference type="PANTHER" id="PTHR42718">
    <property type="entry name" value="MAJOR FACILITATOR SUPERFAMILY MULTIDRUG TRANSPORTER MFSC"/>
    <property type="match status" value="1"/>
</dbReference>
<keyword evidence="5 6" id="KW-0472">Membrane</keyword>
<name>A0A9X3PHP6_9ACTN</name>
<feature type="domain" description="Major facilitator superfamily (MFS) profile" evidence="7">
    <location>
        <begin position="16"/>
        <end position="443"/>
    </location>
</feature>
<keyword evidence="11" id="KW-1185">Reference proteome</keyword>
<dbReference type="InterPro" id="IPR036259">
    <property type="entry name" value="MFS_trans_sf"/>
</dbReference>
<feature type="transmembrane region" description="Helical" evidence="6">
    <location>
        <begin position="329"/>
        <end position="348"/>
    </location>
</feature>
<dbReference type="Pfam" id="PF07690">
    <property type="entry name" value="MFS_1"/>
    <property type="match status" value="1"/>
</dbReference>
<feature type="transmembrane region" description="Helical" evidence="6">
    <location>
        <begin position="423"/>
        <end position="442"/>
    </location>
</feature>
<dbReference type="Gene3D" id="1.20.1250.20">
    <property type="entry name" value="MFS general substrate transporter like domains"/>
    <property type="match status" value="2"/>
</dbReference>
<feature type="transmembrane region" description="Helical" evidence="6">
    <location>
        <begin position="54"/>
        <end position="75"/>
    </location>
</feature>
<reference evidence="8" key="1">
    <citation type="submission" date="2022-12" db="EMBL/GenBank/DDBJ databases">
        <title>Gycomyces niveus sp.nov., a novel actinomycete isolated from soil in Shouguang.</title>
        <authorList>
            <person name="Yang X."/>
        </authorList>
    </citation>
    <scope>NUCLEOTIDE SEQUENCE</scope>
    <source>
        <strain evidence="8">DSM 44724</strain>
    </source>
</reference>
<evidence type="ECO:0000313" key="8">
    <source>
        <dbReference type="EMBL" id="MDA1385659.1"/>
    </source>
</evidence>
<comment type="caution">
    <text evidence="8">The sequence shown here is derived from an EMBL/GenBank/DDBJ whole genome shotgun (WGS) entry which is preliminary data.</text>
</comment>
<evidence type="ECO:0000313" key="11">
    <source>
        <dbReference type="Proteomes" id="UP001183604"/>
    </source>
</evidence>
<keyword evidence="2" id="KW-0813">Transport</keyword>
<dbReference type="PROSITE" id="PS50850">
    <property type="entry name" value="MFS"/>
    <property type="match status" value="1"/>
</dbReference>
<dbReference type="EMBL" id="JAPZVQ010000005">
    <property type="protein sequence ID" value="MDA1385659.1"/>
    <property type="molecule type" value="Genomic_DNA"/>
</dbReference>
<dbReference type="EMBL" id="JAVDYD010000001">
    <property type="protein sequence ID" value="MDR7339503.1"/>
    <property type="molecule type" value="Genomic_DNA"/>
</dbReference>
<dbReference type="RefSeq" id="WP_270122120.1">
    <property type="nucleotide sequence ID" value="NZ_BAAAOM010000004.1"/>
</dbReference>
<feature type="transmembrane region" description="Helical" evidence="6">
    <location>
        <begin position="206"/>
        <end position="223"/>
    </location>
</feature>
<feature type="transmembrane region" description="Helical" evidence="6">
    <location>
        <begin position="265"/>
        <end position="285"/>
    </location>
</feature>
<feature type="transmembrane region" description="Helical" evidence="6">
    <location>
        <begin position="398"/>
        <end position="417"/>
    </location>
</feature>
<dbReference type="GO" id="GO:0005886">
    <property type="term" value="C:plasma membrane"/>
    <property type="evidence" value="ECO:0007669"/>
    <property type="project" value="UniProtKB-SubCell"/>
</dbReference>
<evidence type="ECO:0000256" key="4">
    <source>
        <dbReference type="ARBA" id="ARBA00022989"/>
    </source>
</evidence>
<proteinExistence type="predicted"/>
<keyword evidence="4 6" id="KW-1133">Transmembrane helix</keyword>
<comment type="subcellular location">
    <subcellularLocation>
        <location evidence="1">Cell membrane</location>
        <topology evidence="1">Multi-pass membrane protein</topology>
    </subcellularLocation>
</comment>
<dbReference type="AlphaFoldDB" id="A0A9X3PHP6"/>
<gene>
    <name evidence="9" type="ORF">J2S69_003222</name>
    <name evidence="8" type="ORF">O2L01_11755</name>
</gene>
<dbReference type="Proteomes" id="UP001183604">
    <property type="component" value="Unassembled WGS sequence"/>
</dbReference>
<dbReference type="PANTHER" id="PTHR42718:SF9">
    <property type="entry name" value="MAJOR FACILITATOR SUPERFAMILY MULTIDRUG TRANSPORTER MFSC"/>
    <property type="match status" value="1"/>
</dbReference>
<sequence length="459" mass="46650">MKRTPTPAAQPNQWPMVVAAGLILFMINIDVFTVATVIPAITADFQVSPAAAQWAVLGFTLPAIALVIPAGTWLTTVGRRPALLLSVGGFAALGAGVALAPDIGWLIAARFLQGGFAAITFVLLPLIAAESVAPALRGRAMGLVFAIGPAGGVAGPVLAGLLADQFGWRAAFLLNLPVAAAILAIAARRPRTAPLRAPDRSALVQVAYLLVAAAAALTSLTLAVEIDPVWLSLLIITVPAVIAWLRTGSGRDVRLLFGAARAPLLSLAAQSSVQLVLLLMIPFFLTRELHADQTQVGLPGMLLAATMAATSLAAGWLTDAWGARPTAALGMAVTTGGAAAFAFLDPAWTLGDVLWRIAIVGIGVGLYAGAQTAMTLAATPPHLVSTASGTLSLVRQSALAVAPSLATLAWGLAGYTLAGMRGVLAGAAAIGLLGFLALAASGGRAPASQRPRVRDRATS</sequence>
<accession>A0A9X3PHP6</accession>
<feature type="transmembrane region" description="Helical" evidence="6">
    <location>
        <begin position="354"/>
        <end position="377"/>
    </location>
</feature>
<feature type="transmembrane region" description="Helical" evidence="6">
    <location>
        <begin position="21"/>
        <end position="42"/>
    </location>
</feature>
<feature type="transmembrane region" description="Helical" evidence="6">
    <location>
        <begin position="168"/>
        <end position="186"/>
    </location>
</feature>
<dbReference type="GO" id="GO:0022857">
    <property type="term" value="F:transmembrane transporter activity"/>
    <property type="evidence" value="ECO:0007669"/>
    <property type="project" value="InterPro"/>
</dbReference>
<dbReference type="SUPFAM" id="SSF103473">
    <property type="entry name" value="MFS general substrate transporter"/>
    <property type="match status" value="1"/>
</dbReference>
<feature type="transmembrane region" description="Helical" evidence="6">
    <location>
        <begin position="107"/>
        <end position="128"/>
    </location>
</feature>
<evidence type="ECO:0000259" key="7">
    <source>
        <dbReference type="PROSITE" id="PS50850"/>
    </source>
</evidence>
<dbReference type="InterPro" id="IPR020846">
    <property type="entry name" value="MFS_dom"/>
</dbReference>
<dbReference type="Proteomes" id="UP001145799">
    <property type="component" value="Unassembled WGS sequence"/>
</dbReference>
<evidence type="ECO:0000313" key="9">
    <source>
        <dbReference type="EMBL" id="MDR7339503.1"/>
    </source>
</evidence>
<evidence type="ECO:0000256" key="5">
    <source>
        <dbReference type="ARBA" id="ARBA00023136"/>
    </source>
</evidence>
<feature type="transmembrane region" description="Helical" evidence="6">
    <location>
        <begin position="140"/>
        <end position="162"/>
    </location>
</feature>
<evidence type="ECO:0000256" key="3">
    <source>
        <dbReference type="ARBA" id="ARBA00022692"/>
    </source>
</evidence>
<feature type="transmembrane region" description="Helical" evidence="6">
    <location>
        <begin position="229"/>
        <end position="245"/>
    </location>
</feature>
<evidence type="ECO:0000256" key="1">
    <source>
        <dbReference type="ARBA" id="ARBA00004651"/>
    </source>
</evidence>
<evidence type="ECO:0000256" key="2">
    <source>
        <dbReference type="ARBA" id="ARBA00022448"/>
    </source>
</evidence>
<organism evidence="8 10">
    <name type="scientific">Glycomyces lechevalierae</name>
    <dbReference type="NCBI Taxonomy" id="256034"/>
    <lineage>
        <taxon>Bacteria</taxon>
        <taxon>Bacillati</taxon>
        <taxon>Actinomycetota</taxon>
        <taxon>Actinomycetes</taxon>
        <taxon>Glycomycetales</taxon>
        <taxon>Glycomycetaceae</taxon>
        <taxon>Glycomyces</taxon>
    </lineage>
</organism>
<evidence type="ECO:0000313" key="10">
    <source>
        <dbReference type="Proteomes" id="UP001145799"/>
    </source>
</evidence>
<protein>
    <submittedName>
        <fullName evidence="9">MFS family permease</fullName>
    </submittedName>
    <submittedName>
        <fullName evidence="8">MFS transporter</fullName>
    </submittedName>
</protein>
<feature type="transmembrane region" description="Helical" evidence="6">
    <location>
        <begin position="82"/>
        <end position="101"/>
    </location>
</feature>
<dbReference type="InterPro" id="IPR011701">
    <property type="entry name" value="MFS"/>
</dbReference>